<dbReference type="HOGENOM" id="CLU_1794497_0_0_11"/>
<evidence type="ECO:0000313" key="2">
    <source>
        <dbReference type="Proteomes" id="UP000006820"/>
    </source>
</evidence>
<evidence type="ECO:0000313" key="1">
    <source>
        <dbReference type="EMBL" id="BAD60604.1"/>
    </source>
</evidence>
<geneLocation type="plasmid" evidence="1 2">
    <name>pNF1</name>
</geneLocation>
<reference evidence="1 2" key="1">
    <citation type="journal article" date="2004" name="Proc. Natl. Acad. Sci. U.S.A.">
        <title>The complete genomic sequence of Nocardia farcinica IFM 10152.</title>
        <authorList>
            <person name="Ishikawa J."/>
            <person name="Yamashita A."/>
            <person name="Mikami Y."/>
            <person name="Hoshino Y."/>
            <person name="Kurita H."/>
            <person name="Hotta K."/>
            <person name="Shiba T."/>
            <person name="Hattori M."/>
        </authorList>
    </citation>
    <scope>NUCLEOTIDE SEQUENCE [LARGE SCALE GENOMIC DNA]</scope>
    <source>
        <strain evidence="1 2">IFM 10152</strain>
        <plasmid evidence="2">Plasmid pNF1</plasmid>
    </source>
</reference>
<name>Q5YMI7_NOCFA</name>
<sequence length="144" mass="14611">MRFPGRLRHAGSVVALLAAVLVVVPLIDCSVARGDVHVHASAHAGAGHHLASSPGGDHVHAVIIDALDGHCLAHLDHCIAKSVVRGAAENLPPQKLLLFALASALLAAVAARGVAPGGVRGPPISRVPVAGGRATLTQFCIARR</sequence>
<dbReference type="KEGG" id="nfa:PNF1_790"/>
<dbReference type="EMBL" id="AP006619">
    <property type="protein sequence ID" value="BAD60604.1"/>
    <property type="molecule type" value="Genomic_DNA"/>
</dbReference>
<organism evidence="1 2">
    <name type="scientific">Nocardia farcinica (strain IFM 10152)</name>
    <dbReference type="NCBI Taxonomy" id="247156"/>
    <lineage>
        <taxon>Bacteria</taxon>
        <taxon>Bacillati</taxon>
        <taxon>Actinomycetota</taxon>
        <taxon>Actinomycetes</taxon>
        <taxon>Mycobacteriales</taxon>
        <taxon>Nocardiaceae</taxon>
        <taxon>Nocardia</taxon>
    </lineage>
</organism>
<protein>
    <submittedName>
        <fullName evidence="1">Uncharacterized protein</fullName>
    </submittedName>
</protein>
<gene>
    <name evidence="1" type="ordered locus">PNF1_790</name>
</gene>
<keyword evidence="2" id="KW-1185">Reference proteome</keyword>
<proteinExistence type="predicted"/>
<accession>Q5YMI7</accession>
<dbReference type="AlphaFoldDB" id="Q5YMI7"/>
<dbReference type="Proteomes" id="UP000006820">
    <property type="component" value="Plasmid pNF1"/>
</dbReference>
<dbReference type="Pfam" id="PF26327">
    <property type="entry name" value="LpqS"/>
    <property type="match status" value="1"/>
</dbReference>
<dbReference type="InterPro" id="IPR058714">
    <property type="entry name" value="LpqS"/>
</dbReference>
<dbReference type="eggNOG" id="ENOG5032C57">
    <property type="taxonomic scope" value="Bacteria"/>
</dbReference>
<keyword evidence="1" id="KW-0614">Plasmid</keyword>